<dbReference type="Pfam" id="PF00076">
    <property type="entry name" value="RRM_1"/>
    <property type="match status" value="2"/>
</dbReference>
<comment type="subcellular location">
    <subcellularLocation>
        <location evidence="1">Nucleus</location>
    </subcellularLocation>
</comment>
<dbReference type="InterPro" id="IPR035979">
    <property type="entry name" value="RBD_domain_sf"/>
</dbReference>
<feature type="domain" description="RRM" evidence="4">
    <location>
        <begin position="105"/>
        <end position="189"/>
    </location>
</feature>
<dbReference type="AlphaFoldDB" id="A0A2P2KKA9"/>
<evidence type="ECO:0000256" key="1">
    <source>
        <dbReference type="ARBA" id="ARBA00004123"/>
    </source>
</evidence>
<evidence type="ECO:0000313" key="5">
    <source>
        <dbReference type="EMBL" id="MBX06139.1"/>
    </source>
</evidence>
<protein>
    <recommendedName>
        <fullName evidence="4">RRM domain-containing protein</fullName>
    </recommendedName>
</protein>
<evidence type="ECO:0000259" key="4">
    <source>
        <dbReference type="PROSITE" id="PS50102"/>
    </source>
</evidence>
<dbReference type="GO" id="GO:0005654">
    <property type="term" value="C:nucleoplasm"/>
    <property type="evidence" value="ECO:0007669"/>
    <property type="project" value="TreeGrafter"/>
</dbReference>
<proteinExistence type="predicted"/>
<sequence>MGSRRGDHLSDDGASPGKIFIGGLAKDTTINTFVKHFEKYGEITDYVIMKDRHTGRPRGFGFITYADPSVVDTVIQDEHIINGKQVEIKRTIPKGAAQTSDFKTRKIFVGGIPTSVTEDEFKSFFSKYGKVLEHEIICDHATKRSRGFGFIVFDSEKVVDNMLADGNMIDMAGTQVSSGSWVCINLNVCRDTIVILKIARSCCTSIHSSSQKNDKDYSFVFCCFHKFHHFSIEKEVRRRVPSVDSWALHHVKTSPFVEVHHRLLFSHGRMSKNNLFAGPRLIHFFVVG</sequence>
<evidence type="ECO:0000256" key="3">
    <source>
        <dbReference type="PROSITE-ProRule" id="PRU00176"/>
    </source>
</evidence>
<evidence type="ECO:0000256" key="2">
    <source>
        <dbReference type="ARBA" id="ARBA00023242"/>
    </source>
</evidence>
<keyword evidence="3" id="KW-0694">RNA-binding</keyword>
<keyword evidence="2" id="KW-0539">Nucleus</keyword>
<dbReference type="PANTHER" id="PTHR48033">
    <property type="entry name" value="RNA-BINDING (RRM/RBD/RNP MOTIFS) FAMILY PROTEIN"/>
    <property type="match status" value="1"/>
</dbReference>
<dbReference type="GO" id="GO:0003723">
    <property type="term" value="F:RNA binding"/>
    <property type="evidence" value="ECO:0007669"/>
    <property type="project" value="UniProtKB-UniRule"/>
</dbReference>
<name>A0A2P2KKA9_RHIMU</name>
<dbReference type="EMBL" id="GGEC01025655">
    <property type="protein sequence ID" value="MBX06139.1"/>
    <property type="molecule type" value="Transcribed_RNA"/>
</dbReference>
<dbReference type="Gene3D" id="3.30.70.330">
    <property type="match status" value="2"/>
</dbReference>
<organism evidence="5">
    <name type="scientific">Rhizophora mucronata</name>
    <name type="common">Asiatic mangrove</name>
    <dbReference type="NCBI Taxonomy" id="61149"/>
    <lineage>
        <taxon>Eukaryota</taxon>
        <taxon>Viridiplantae</taxon>
        <taxon>Streptophyta</taxon>
        <taxon>Embryophyta</taxon>
        <taxon>Tracheophyta</taxon>
        <taxon>Spermatophyta</taxon>
        <taxon>Magnoliopsida</taxon>
        <taxon>eudicotyledons</taxon>
        <taxon>Gunneridae</taxon>
        <taxon>Pentapetalae</taxon>
        <taxon>rosids</taxon>
        <taxon>fabids</taxon>
        <taxon>Malpighiales</taxon>
        <taxon>Rhizophoraceae</taxon>
        <taxon>Rhizophora</taxon>
    </lineage>
</organism>
<dbReference type="PANTHER" id="PTHR48033:SF4">
    <property type="entry name" value="OS08G0320100 PROTEIN"/>
    <property type="match status" value="1"/>
</dbReference>
<dbReference type="GO" id="GO:0000785">
    <property type="term" value="C:chromatin"/>
    <property type="evidence" value="ECO:0007669"/>
    <property type="project" value="TreeGrafter"/>
</dbReference>
<dbReference type="InterPro" id="IPR000504">
    <property type="entry name" value="RRM_dom"/>
</dbReference>
<dbReference type="FunFam" id="3.30.70.330:FF:000051">
    <property type="entry name" value="Heterogeneous nuclear ribonucleoprotein 1"/>
    <property type="match status" value="1"/>
</dbReference>
<reference evidence="5" key="1">
    <citation type="submission" date="2018-02" db="EMBL/GenBank/DDBJ databases">
        <title>Rhizophora mucronata_Transcriptome.</title>
        <authorList>
            <person name="Meera S.P."/>
            <person name="Sreeshan A."/>
            <person name="Augustine A."/>
        </authorList>
    </citation>
    <scope>NUCLEOTIDE SEQUENCE</scope>
    <source>
        <tissue evidence="5">Leaf</tissue>
    </source>
</reference>
<dbReference type="SUPFAM" id="SSF54928">
    <property type="entry name" value="RNA-binding domain, RBD"/>
    <property type="match status" value="2"/>
</dbReference>
<dbReference type="InterPro" id="IPR012677">
    <property type="entry name" value="Nucleotide-bd_a/b_plait_sf"/>
</dbReference>
<dbReference type="PROSITE" id="PS50102">
    <property type="entry name" value="RRM"/>
    <property type="match status" value="2"/>
</dbReference>
<dbReference type="GO" id="GO:0010468">
    <property type="term" value="P:regulation of gene expression"/>
    <property type="evidence" value="ECO:0007669"/>
    <property type="project" value="TreeGrafter"/>
</dbReference>
<dbReference type="SMART" id="SM00360">
    <property type="entry name" value="RRM"/>
    <property type="match status" value="2"/>
</dbReference>
<feature type="domain" description="RRM" evidence="4">
    <location>
        <begin position="17"/>
        <end position="93"/>
    </location>
</feature>
<accession>A0A2P2KKA9</accession>